<gene>
    <name evidence="3" type="ORF">L3081_18790</name>
</gene>
<dbReference type="PANTHER" id="PTHR46401:SF2">
    <property type="entry name" value="GLYCOSYLTRANSFERASE WBBK-RELATED"/>
    <property type="match status" value="1"/>
</dbReference>
<dbReference type="GO" id="GO:0016757">
    <property type="term" value="F:glycosyltransferase activity"/>
    <property type="evidence" value="ECO:0007669"/>
    <property type="project" value="UniProtKB-KW"/>
</dbReference>
<protein>
    <submittedName>
        <fullName evidence="3">Glycosyltransferase</fullName>
        <ecNumber evidence="3">2.4.-.-</ecNumber>
    </submittedName>
</protein>
<keyword evidence="4" id="KW-1185">Reference proteome</keyword>
<evidence type="ECO:0000313" key="4">
    <source>
        <dbReference type="Proteomes" id="UP001139646"/>
    </source>
</evidence>
<keyword evidence="3" id="KW-0328">Glycosyltransferase</keyword>
<dbReference type="Proteomes" id="UP001139646">
    <property type="component" value="Unassembled WGS sequence"/>
</dbReference>
<proteinExistence type="predicted"/>
<dbReference type="SUPFAM" id="SSF53756">
    <property type="entry name" value="UDP-Glycosyltransferase/glycogen phosphorylase"/>
    <property type="match status" value="1"/>
</dbReference>
<organism evidence="3 4">
    <name type="scientific">Colwellia maritima</name>
    <dbReference type="NCBI Taxonomy" id="2912588"/>
    <lineage>
        <taxon>Bacteria</taxon>
        <taxon>Pseudomonadati</taxon>
        <taxon>Pseudomonadota</taxon>
        <taxon>Gammaproteobacteria</taxon>
        <taxon>Alteromonadales</taxon>
        <taxon>Colwelliaceae</taxon>
        <taxon>Colwellia</taxon>
    </lineage>
</organism>
<dbReference type="RefSeq" id="WP_242287729.1">
    <property type="nucleotide sequence ID" value="NZ_JAKKSL010000004.1"/>
</dbReference>
<dbReference type="EC" id="2.4.-.-" evidence="3"/>
<accession>A0ABS9X4B8</accession>
<evidence type="ECO:0000313" key="3">
    <source>
        <dbReference type="EMBL" id="MCI2285066.1"/>
    </source>
</evidence>
<keyword evidence="1 3" id="KW-0808">Transferase</keyword>
<dbReference type="EMBL" id="JAKKSL010000004">
    <property type="protein sequence ID" value="MCI2285066.1"/>
    <property type="molecule type" value="Genomic_DNA"/>
</dbReference>
<evidence type="ECO:0000259" key="2">
    <source>
        <dbReference type="Pfam" id="PF00534"/>
    </source>
</evidence>
<evidence type="ECO:0000256" key="1">
    <source>
        <dbReference type="ARBA" id="ARBA00022679"/>
    </source>
</evidence>
<dbReference type="Pfam" id="PF00534">
    <property type="entry name" value="Glycos_transf_1"/>
    <property type="match status" value="1"/>
</dbReference>
<comment type="caution">
    <text evidence="3">The sequence shown here is derived from an EMBL/GenBank/DDBJ whole genome shotgun (WGS) entry which is preliminary data.</text>
</comment>
<dbReference type="Gene3D" id="3.40.50.2000">
    <property type="entry name" value="Glycogen Phosphorylase B"/>
    <property type="match status" value="1"/>
</dbReference>
<dbReference type="PANTHER" id="PTHR46401">
    <property type="entry name" value="GLYCOSYLTRANSFERASE WBBK-RELATED"/>
    <property type="match status" value="1"/>
</dbReference>
<name>A0ABS9X4B8_9GAMM</name>
<sequence>MFSFYQSTKALIVDKPDLYIINNMPNALVFTALIPRVFGVPVLLDVHDLMPELCEIVFSGKDSFLKKVLLLEERLSFNFADHLMTVSKPVVRLLSTRSKKKFHITHNSPSNFSENNNELEGIPKIVFHGNIHERYGIQRILEPLTNLAAQGRSFVFHIHGKGPYVNKLNNLIKGHDYIKFHGEFAPHDVPNILQGAALGVIMNYPNRSNDFALPVKMLEYVANNVAVICPKLPVIQEYFTEDSVFYFNDDSDLQSVIELALSNEQLRIEKTKIAFQKYTEIAWENEKHSYLTFIEACNDN</sequence>
<reference evidence="3" key="1">
    <citation type="submission" date="2022-01" db="EMBL/GenBank/DDBJ databases">
        <title>Colwellia maritima, isolated from seawater.</title>
        <authorList>
            <person name="Kristyanto S."/>
            <person name="Jung J."/>
            <person name="Jeon C.O."/>
        </authorList>
    </citation>
    <scope>NUCLEOTIDE SEQUENCE</scope>
    <source>
        <strain evidence="3">MSW7</strain>
    </source>
</reference>
<dbReference type="InterPro" id="IPR001296">
    <property type="entry name" value="Glyco_trans_1"/>
</dbReference>
<feature type="domain" description="Glycosyl transferase family 1" evidence="2">
    <location>
        <begin position="114"/>
        <end position="267"/>
    </location>
</feature>